<comment type="caution">
    <text evidence="2">The sequence shown here is derived from an EMBL/GenBank/DDBJ whole genome shotgun (WGS) entry which is preliminary data.</text>
</comment>
<keyword evidence="3" id="KW-1185">Reference proteome</keyword>
<gene>
    <name evidence="2" type="ORF">ACHAWO_002205</name>
</gene>
<dbReference type="EMBL" id="JALLPJ020001217">
    <property type="protein sequence ID" value="KAL3773840.1"/>
    <property type="molecule type" value="Genomic_DNA"/>
</dbReference>
<accession>A0ABD3NCP9</accession>
<sequence length="402" mass="46869">MVEEAASKTAFRLLRIAILSSIFSILLFYHTFHDTSWTVDTNDESILAPHLRSDYKIISKEGLSACLLVNDENPRLPEWLAYHYHVLPLRSIIVAVDPASRYQPNEILNRWVPMGMEVEIWEDADYLGNQGGVCKSTVFEECLRRHRWRQTTFMARCMAELKNRNKTWTLLIDVDEYISSDALDWGRGAYKGAEPPPNAFPDFDKHETIHDILKHKGEAKPCFPFTRQLYGAKEDYNHTYWRDMAPYGFDDADFVTLKYRWRASKNKVFVNRWQKTIIDVSRIPMKDLIRSFGMTVHLPLPKHCAADPRKFRTTLLRANHYVDSYESYSYRKDARSHEKENYEKWESKSKGATDEMDMDLTPWLKGFVASVGKQTAKKLLRETGVFVRKEADSRRNATDTSS</sequence>
<organism evidence="2 3">
    <name type="scientific">Cyclotella atomus</name>
    <dbReference type="NCBI Taxonomy" id="382360"/>
    <lineage>
        <taxon>Eukaryota</taxon>
        <taxon>Sar</taxon>
        <taxon>Stramenopiles</taxon>
        <taxon>Ochrophyta</taxon>
        <taxon>Bacillariophyta</taxon>
        <taxon>Coscinodiscophyceae</taxon>
        <taxon>Thalassiosirophycidae</taxon>
        <taxon>Stephanodiscales</taxon>
        <taxon>Stephanodiscaceae</taxon>
        <taxon>Cyclotella</taxon>
    </lineage>
</organism>
<evidence type="ECO:0000313" key="3">
    <source>
        <dbReference type="Proteomes" id="UP001530400"/>
    </source>
</evidence>
<evidence type="ECO:0000313" key="2">
    <source>
        <dbReference type="EMBL" id="KAL3773840.1"/>
    </source>
</evidence>
<reference evidence="2 3" key="1">
    <citation type="submission" date="2024-10" db="EMBL/GenBank/DDBJ databases">
        <title>Updated reference genomes for cyclostephanoid diatoms.</title>
        <authorList>
            <person name="Roberts W.R."/>
            <person name="Alverson A.J."/>
        </authorList>
    </citation>
    <scope>NUCLEOTIDE SEQUENCE [LARGE SCALE GENOMIC DNA]</scope>
    <source>
        <strain evidence="2 3">AJA010-31</strain>
    </source>
</reference>
<evidence type="ECO:0008006" key="4">
    <source>
        <dbReference type="Google" id="ProtNLM"/>
    </source>
</evidence>
<dbReference type="Proteomes" id="UP001530400">
    <property type="component" value="Unassembled WGS sequence"/>
</dbReference>
<keyword evidence="1" id="KW-0472">Membrane</keyword>
<name>A0ABD3NCP9_9STRA</name>
<evidence type="ECO:0000256" key="1">
    <source>
        <dbReference type="SAM" id="Phobius"/>
    </source>
</evidence>
<feature type="transmembrane region" description="Helical" evidence="1">
    <location>
        <begin position="12"/>
        <end position="32"/>
    </location>
</feature>
<keyword evidence="1" id="KW-0812">Transmembrane</keyword>
<proteinExistence type="predicted"/>
<keyword evidence="1" id="KW-1133">Transmembrane helix</keyword>
<protein>
    <recommendedName>
        <fullName evidence="4">Glycosyltransferase family 92 protein</fullName>
    </recommendedName>
</protein>
<dbReference type="AlphaFoldDB" id="A0ABD3NCP9"/>